<reference evidence="2" key="1">
    <citation type="submission" date="2023-03" db="EMBL/GenBank/DDBJ databases">
        <title>Chromosome-scale reference genome and RAD-based genetic map of yellow starthistle (Centaurea solstitialis) reveal putative structural variation and QTLs associated with invader traits.</title>
        <authorList>
            <person name="Reatini B."/>
            <person name="Cang F.A."/>
            <person name="Jiang Q."/>
            <person name="Mckibben M.T.W."/>
            <person name="Barker M.S."/>
            <person name="Rieseberg L.H."/>
            <person name="Dlugosch K.M."/>
        </authorList>
    </citation>
    <scope>NUCLEOTIDE SEQUENCE</scope>
    <source>
        <strain evidence="2">CAN-66</strain>
        <tissue evidence="2">Leaf</tissue>
    </source>
</reference>
<name>A0AA38S383_9ASTR</name>
<organism evidence="2 3">
    <name type="scientific">Centaurea solstitialis</name>
    <name type="common">yellow star-thistle</name>
    <dbReference type="NCBI Taxonomy" id="347529"/>
    <lineage>
        <taxon>Eukaryota</taxon>
        <taxon>Viridiplantae</taxon>
        <taxon>Streptophyta</taxon>
        <taxon>Embryophyta</taxon>
        <taxon>Tracheophyta</taxon>
        <taxon>Spermatophyta</taxon>
        <taxon>Magnoliopsida</taxon>
        <taxon>eudicotyledons</taxon>
        <taxon>Gunneridae</taxon>
        <taxon>Pentapetalae</taxon>
        <taxon>asterids</taxon>
        <taxon>campanulids</taxon>
        <taxon>Asterales</taxon>
        <taxon>Asteraceae</taxon>
        <taxon>Carduoideae</taxon>
        <taxon>Cardueae</taxon>
        <taxon>Centaureinae</taxon>
        <taxon>Centaurea</taxon>
    </lineage>
</organism>
<proteinExistence type="predicted"/>
<feature type="region of interest" description="Disordered" evidence="1">
    <location>
        <begin position="352"/>
        <end position="379"/>
    </location>
</feature>
<keyword evidence="3" id="KW-1185">Reference proteome</keyword>
<evidence type="ECO:0000313" key="3">
    <source>
        <dbReference type="Proteomes" id="UP001172457"/>
    </source>
</evidence>
<comment type="caution">
    <text evidence="2">The sequence shown here is derived from an EMBL/GenBank/DDBJ whole genome shotgun (WGS) entry which is preliminary data.</text>
</comment>
<protein>
    <submittedName>
        <fullName evidence="2">Uncharacterized protein</fullName>
    </submittedName>
</protein>
<evidence type="ECO:0000256" key="1">
    <source>
        <dbReference type="SAM" id="MobiDB-lite"/>
    </source>
</evidence>
<sequence>MKIDGECPIELIGSCRNKVQVSRSDASAAYITALPLDTYRNINGSSRRDLLLNSQNFCRSIPAGARTRRCLGCATAGSGELSAPHLATHFYRGHDNGYTNRHSRFRFVHYRSRGCFTLRRNAPLPMQTSWLFSAPPPPFITERSFRGLSCLSPIVSLADLDPCYFEVISKFASIWYRSRGPHRNSALPLDVQSTAAPQRISGRTTSSGFEWHFTPNHNSSADSSTSVGSDLHLVQHSTARLQHDAFIALPQPRFHGFWLLPFRSPLLRESLLLSFPLATKMFQFARLSLACPWIQQQFERLTYSRGISGSILIFNSPKHFVAYYALPRLWCLALYRLSSRVGDKRTRTADIRRRDSCGSGGSSYRKPERELSPLPTLWP</sequence>
<evidence type="ECO:0000313" key="2">
    <source>
        <dbReference type="EMBL" id="KAJ9535425.1"/>
    </source>
</evidence>
<dbReference type="Proteomes" id="UP001172457">
    <property type="component" value="Unassembled WGS sequence"/>
</dbReference>
<dbReference type="AlphaFoldDB" id="A0AA38S383"/>
<dbReference type="EMBL" id="JARYMX010000257">
    <property type="protein sequence ID" value="KAJ9535425.1"/>
    <property type="molecule type" value="Genomic_DNA"/>
</dbReference>
<accession>A0AA38S383</accession>
<gene>
    <name evidence="2" type="ORF">OSB04_un001451</name>
</gene>